<name>A0AAV9JVP4_9PEZI</name>
<dbReference type="Proteomes" id="UP001324427">
    <property type="component" value="Unassembled WGS sequence"/>
</dbReference>
<feature type="region of interest" description="Disordered" evidence="1">
    <location>
        <begin position="156"/>
        <end position="175"/>
    </location>
</feature>
<dbReference type="AlphaFoldDB" id="A0AAV9JVP4"/>
<evidence type="ECO:0000313" key="2">
    <source>
        <dbReference type="EMBL" id="KAK4549650.1"/>
    </source>
</evidence>
<dbReference type="EMBL" id="JAVFHQ010000003">
    <property type="protein sequence ID" value="KAK4549650.1"/>
    <property type="molecule type" value="Genomic_DNA"/>
</dbReference>
<protein>
    <submittedName>
        <fullName evidence="2">Uncharacterized protein</fullName>
    </submittedName>
</protein>
<reference evidence="2 3" key="1">
    <citation type="submission" date="2021-11" db="EMBL/GenBank/DDBJ databases">
        <title>Black yeast isolated from Biological Soil Crust.</title>
        <authorList>
            <person name="Kurbessoian T."/>
        </authorList>
    </citation>
    <scope>NUCLEOTIDE SEQUENCE [LARGE SCALE GENOMIC DNA]</scope>
    <source>
        <strain evidence="2 3">CCFEE 5522</strain>
    </source>
</reference>
<proteinExistence type="predicted"/>
<organism evidence="2 3">
    <name type="scientific">Oleoguttula mirabilis</name>
    <dbReference type="NCBI Taxonomy" id="1507867"/>
    <lineage>
        <taxon>Eukaryota</taxon>
        <taxon>Fungi</taxon>
        <taxon>Dikarya</taxon>
        <taxon>Ascomycota</taxon>
        <taxon>Pezizomycotina</taxon>
        <taxon>Dothideomycetes</taxon>
        <taxon>Dothideomycetidae</taxon>
        <taxon>Mycosphaerellales</taxon>
        <taxon>Teratosphaeriaceae</taxon>
        <taxon>Oleoguttula</taxon>
    </lineage>
</organism>
<evidence type="ECO:0000256" key="1">
    <source>
        <dbReference type="SAM" id="MobiDB-lite"/>
    </source>
</evidence>
<comment type="caution">
    <text evidence="2">The sequence shown here is derived from an EMBL/GenBank/DDBJ whole genome shotgun (WGS) entry which is preliminary data.</text>
</comment>
<gene>
    <name evidence="2" type="ORF">LTR36_004951</name>
</gene>
<accession>A0AAV9JVP4</accession>
<feature type="compositionally biased region" description="Pro residues" evidence="1">
    <location>
        <begin position="9"/>
        <end position="19"/>
    </location>
</feature>
<feature type="region of interest" description="Disordered" evidence="1">
    <location>
        <begin position="1"/>
        <end position="26"/>
    </location>
</feature>
<keyword evidence="3" id="KW-1185">Reference proteome</keyword>
<evidence type="ECO:0000313" key="3">
    <source>
        <dbReference type="Proteomes" id="UP001324427"/>
    </source>
</evidence>
<sequence length="175" mass="19290">MAQQQQQQPPCPTTPPQPYLLPTSAANPNHDRLTYTHLLLSPTIAPETLRLALHALAAQLIQRLQDLDLTVHGHSNLAVPHPERHLVCYLGAKDAGDAATAELVAKWREFAWTGEARRASAGCSLNVLRMLVVVCWGDLRRVRGWRRAGEGFWEDGHGHGHGHGEVEGVREAMTP</sequence>